<accession>A0ABT1HIW5</accession>
<evidence type="ECO:0000313" key="2">
    <source>
        <dbReference type="Proteomes" id="UP001206895"/>
    </source>
</evidence>
<dbReference type="EMBL" id="JAMTCJ010000004">
    <property type="protein sequence ID" value="MCP2177866.1"/>
    <property type="molecule type" value="Genomic_DNA"/>
</dbReference>
<keyword evidence="2" id="KW-1185">Reference proteome</keyword>
<dbReference type="Proteomes" id="UP001206895">
    <property type="component" value="Unassembled WGS sequence"/>
</dbReference>
<name>A0ABT1HIW5_9NOCA</name>
<gene>
    <name evidence="1" type="ORF">LX13_003707</name>
</gene>
<reference evidence="1 2" key="1">
    <citation type="submission" date="2022-06" db="EMBL/GenBank/DDBJ databases">
        <title>Genomic Encyclopedia of Archaeal and Bacterial Type Strains, Phase II (KMG-II): from individual species to whole genera.</title>
        <authorList>
            <person name="Goeker M."/>
        </authorList>
    </citation>
    <scope>NUCLEOTIDE SEQUENCE [LARGE SCALE GENOMIC DNA]</scope>
    <source>
        <strain evidence="1 2">DSM 44693</strain>
    </source>
</reference>
<proteinExistence type="predicted"/>
<organism evidence="1 2">
    <name type="scientific">Williamsia maris</name>
    <dbReference type="NCBI Taxonomy" id="72806"/>
    <lineage>
        <taxon>Bacteria</taxon>
        <taxon>Bacillati</taxon>
        <taxon>Actinomycetota</taxon>
        <taxon>Actinomycetes</taxon>
        <taxon>Mycobacteriales</taxon>
        <taxon>Nocardiaceae</taxon>
        <taxon>Williamsia</taxon>
    </lineage>
</organism>
<dbReference type="InterPro" id="IPR021522">
    <property type="entry name" value="MctB"/>
</dbReference>
<protein>
    <submittedName>
        <fullName evidence="1">Copper transport outer membrane protein, MctB</fullName>
    </submittedName>
</protein>
<dbReference type="Pfam" id="PF11382">
    <property type="entry name" value="MctB"/>
    <property type="match status" value="1"/>
</dbReference>
<dbReference type="RefSeq" id="WP_253662839.1">
    <property type="nucleotide sequence ID" value="NZ_BAAAJQ010000003.1"/>
</dbReference>
<sequence>MISLRQHAISLIAVFLALAVGLALGSGFLGDRVGSSDDDSTVSGLRSEKDALSGQVNAADAFNTAVAPRLLNGLLANRSVLLVTVPGASEGDIAGVKQVLNQSGARFAGQVGLTDALIGDGSAEKLTSIVDQSIPAGTTLRPELTDSGGRVGDLLGALLQRKGDAAPASDADIGAGLAALRQGGFITYVDNAVGPAQLAVVVTGDKFADDAGARGQVVARFAAAFGARGSGAVLAGRTGSAEGGSPIAVLRSDASLSRGVSSVDDVEASTGRIVTALALANAARNRVGAFGTGPGASAVAPTT</sequence>
<evidence type="ECO:0000313" key="1">
    <source>
        <dbReference type="EMBL" id="MCP2177866.1"/>
    </source>
</evidence>
<comment type="caution">
    <text evidence="1">The sequence shown here is derived from an EMBL/GenBank/DDBJ whole genome shotgun (WGS) entry which is preliminary data.</text>
</comment>